<reference evidence="4" key="1">
    <citation type="submission" date="2015-09" db="EMBL/GenBank/DDBJ databases">
        <title>Scylla olivacea transcriptome.</title>
        <authorList>
            <person name="Ikhwanuddin M."/>
        </authorList>
    </citation>
    <scope>NUCLEOTIDE SEQUENCE</scope>
</reference>
<dbReference type="EMBL" id="GDRN01072305">
    <property type="protein sequence ID" value="JAI63577.1"/>
    <property type="molecule type" value="Transcribed_RNA"/>
</dbReference>
<dbReference type="InterPro" id="IPR022772">
    <property type="entry name" value="VHL_tumour_suppress_b/a_dom"/>
</dbReference>
<evidence type="ECO:0000256" key="1">
    <source>
        <dbReference type="ARBA" id="ARBA00010057"/>
    </source>
</evidence>
<dbReference type="InterPro" id="IPR036208">
    <property type="entry name" value="VHL_sf"/>
</dbReference>
<feature type="compositionally biased region" description="Low complexity" evidence="2">
    <location>
        <begin position="1"/>
        <end position="10"/>
    </location>
</feature>
<comment type="similarity">
    <text evidence="1">Belongs to the VHL family.</text>
</comment>
<feature type="domain" description="von Hippel-Lindau disease tumour suppressor beta" evidence="3">
    <location>
        <begin position="38"/>
        <end position="115"/>
    </location>
</feature>
<dbReference type="InterPro" id="IPR037140">
    <property type="entry name" value="VHL_beta_dom_sf"/>
</dbReference>
<evidence type="ECO:0000313" key="4">
    <source>
        <dbReference type="EMBL" id="JAI63577.1"/>
    </source>
</evidence>
<name>A0A0P4WBE1_SCYOL</name>
<dbReference type="InterPro" id="IPR024053">
    <property type="entry name" value="VHL_beta_dom"/>
</dbReference>
<dbReference type="Pfam" id="PF01847">
    <property type="entry name" value="VHL"/>
    <property type="match status" value="1"/>
</dbReference>
<evidence type="ECO:0000259" key="3">
    <source>
        <dbReference type="Pfam" id="PF01847"/>
    </source>
</evidence>
<dbReference type="Gene3D" id="2.60.40.780">
    <property type="entry name" value="von Hippel-Lindau disease tumour suppressor, beta domain"/>
    <property type="match status" value="1"/>
</dbReference>
<dbReference type="CDD" id="cd05468">
    <property type="entry name" value="pVHL"/>
    <property type="match status" value="1"/>
</dbReference>
<dbReference type="SUPFAM" id="SSF49468">
    <property type="entry name" value="VHL"/>
    <property type="match status" value="1"/>
</dbReference>
<dbReference type="AlphaFoldDB" id="A0A0P4WBE1"/>
<feature type="compositionally biased region" description="Low complexity" evidence="2">
    <location>
        <begin position="17"/>
        <end position="37"/>
    </location>
</feature>
<dbReference type="FunFam" id="2.60.40.780:FF:000001">
    <property type="entry name" value="von Hippel-Lindau disease tumor suppressor"/>
    <property type="match status" value="1"/>
</dbReference>
<dbReference type="EMBL" id="GDRN01072304">
    <property type="protein sequence ID" value="JAI63578.1"/>
    <property type="molecule type" value="Transcribed_RNA"/>
</dbReference>
<evidence type="ECO:0000256" key="2">
    <source>
        <dbReference type="SAM" id="MobiDB-lite"/>
    </source>
</evidence>
<proteinExistence type="inferred from homology"/>
<feature type="region of interest" description="Disordered" evidence="2">
    <location>
        <begin position="1"/>
        <end position="39"/>
    </location>
</feature>
<accession>A0A0P4WBE1</accession>
<sequence length="179" mass="20521">MADAEPQGQAQEEEEQQPQLQVQRQQQQPPQPNQQQPLRSIISRQQSYVRFINRTQRSVHVLWVNYVGKFQLYKTLPPGAQYDINTYVTHPWVFRDAETGAVLLVNSVEVFYPKPVFPEGHALYGPVSPYRIPVYISIPLYTLLERAAQVVGSCLKNPMLAYSLDIPKNLMSVIANWVV</sequence>
<protein>
    <recommendedName>
        <fullName evidence="3">von Hippel-Lindau disease tumour suppressor beta domain-containing protein</fullName>
    </recommendedName>
</protein>
<organism evidence="4">
    <name type="scientific">Scylla olivacea</name>
    <name type="common">Orange mud crab</name>
    <name type="synonym">Cancer olivacea</name>
    <dbReference type="NCBI Taxonomy" id="85551"/>
    <lineage>
        <taxon>Eukaryota</taxon>
        <taxon>Metazoa</taxon>
        <taxon>Ecdysozoa</taxon>
        <taxon>Arthropoda</taxon>
        <taxon>Crustacea</taxon>
        <taxon>Multicrustacea</taxon>
        <taxon>Malacostraca</taxon>
        <taxon>Eumalacostraca</taxon>
        <taxon>Eucarida</taxon>
        <taxon>Decapoda</taxon>
        <taxon>Pleocyemata</taxon>
        <taxon>Brachyura</taxon>
        <taxon>Eubrachyura</taxon>
        <taxon>Portunoidea</taxon>
        <taxon>Portunidae</taxon>
        <taxon>Portuninae</taxon>
        <taxon>Scylla</taxon>
    </lineage>
</organism>